<evidence type="ECO:0000313" key="3">
    <source>
        <dbReference type="Proteomes" id="UP001203207"/>
    </source>
</evidence>
<keyword evidence="1" id="KW-1133">Transmembrane helix</keyword>
<organism evidence="2 3">
    <name type="scientific">Natronocalculus amylovorans</name>
    <dbReference type="NCBI Taxonomy" id="2917812"/>
    <lineage>
        <taxon>Archaea</taxon>
        <taxon>Methanobacteriati</taxon>
        <taxon>Methanobacteriota</taxon>
        <taxon>Stenosarchaea group</taxon>
        <taxon>Halobacteria</taxon>
        <taxon>Halobacteriales</taxon>
        <taxon>Haloferacaceae</taxon>
        <taxon>Natronocalculus</taxon>
    </lineage>
</organism>
<sequence length="217" mass="21930">MDAISIALILGGLVLLFVGAALSNYGVAVTGMAVGGGTGYLVAPTVGAAAGLGSPVAIVVAVLGGIVAGVLLTRLLFSFAVGGISLLVGLFVGLTVVVPLFVTGAWYVEIGVAVAVAMFSALLGLVLTKTMMVVITAFVGSLLASQSITAEQLLAAQANVTMEPLFFEPTAPVFVGLFVLGVLTQFGLFKFGYVAKLLKILPGGRALRNRGEKEASD</sequence>
<feature type="transmembrane region" description="Helical" evidence="1">
    <location>
        <begin position="47"/>
        <end position="72"/>
    </location>
</feature>
<feature type="transmembrane region" description="Helical" evidence="1">
    <location>
        <begin position="133"/>
        <end position="150"/>
    </location>
</feature>
<gene>
    <name evidence="2" type="ORF">AArcSt2_02315</name>
</gene>
<keyword evidence="1" id="KW-0812">Transmembrane</keyword>
<protein>
    <submittedName>
        <fullName evidence="2">Phosphate ABC transporter permease</fullName>
    </submittedName>
</protein>
<accession>A0AAE3FV59</accession>
<proteinExistence type="predicted"/>
<keyword evidence="3" id="KW-1185">Reference proteome</keyword>
<feature type="transmembrane region" description="Helical" evidence="1">
    <location>
        <begin position="79"/>
        <end position="100"/>
    </location>
</feature>
<feature type="transmembrane region" description="Helical" evidence="1">
    <location>
        <begin position="170"/>
        <end position="189"/>
    </location>
</feature>
<dbReference type="EMBL" id="JAKRVX010000001">
    <property type="protein sequence ID" value="MCL9815766.1"/>
    <property type="molecule type" value="Genomic_DNA"/>
</dbReference>
<comment type="caution">
    <text evidence="2">The sequence shown here is derived from an EMBL/GenBank/DDBJ whole genome shotgun (WGS) entry which is preliminary data.</text>
</comment>
<dbReference type="RefSeq" id="WP_250582647.1">
    <property type="nucleotide sequence ID" value="NZ_JAKRVX010000001.1"/>
</dbReference>
<dbReference type="AlphaFoldDB" id="A0AAE3FV59"/>
<feature type="transmembrane region" description="Helical" evidence="1">
    <location>
        <begin position="106"/>
        <end position="126"/>
    </location>
</feature>
<dbReference type="Proteomes" id="UP001203207">
    <property type="component" value="Unassembled WGS sequence"/>
</dbReference>
<reference evidence="2" key="1">
    <citation type="journal article" date="2022" name="Syst. Appl. Microbiol.">
        <title>Natronocalculus amylovorans gen. nov., sp. nov., and Natranaeroarchaeum aerophilus sp. nov., dominant culturable amylolytic natronoarchaea from hypersaline soda lakes in southwestern Siberia.</title>
        <authorList>
            <person name="Sorokin D.Y."/>
            <person name="Elcheninov A.G."/>
            <person name="Khizhniak T.V."/>
            <person name="Koenen M."/>
            <person name="Bale N.J."/>
            <person name="Damste J.S.S."/>
            <person name="Kublanov I.V."/>
        </authorList>
    </citation>
    <scope>NUCLEOTIDE SEQUENCE</scope>
    <source>
        <strain evidence="2">AArc-St2</strain>
    </source>
</reference>
<evidence type="ECO:0000256" key="1">
    <source>
        <dbReference type="SAM" id="Phobius"/>
    </source>
</evidence>
<name>A0AAE3FV59_9EURY</name>
<reference evidence="2" key="2">
    <citation type="submission" date="2022-02" db="EMBL/GenBank/DDBJ databases">
        <authorList>
            <person name="Elcheninov A.G."/>
            <person name="Sorokin D.Y."/>
            <person name="Kublanov I.V."/>
        </authorList>
    </citation>
    <scope>NUCLEOTIDE SEQUENCE</scope>
    <source>
        <strain evidence="2">AArc-St2</strain>
    </source>
</reference>
<keyword evidence="1" id="KW-0472">Membrane</keyword>
<evidence type="ECO:0000313" key="2">
    <source>
        <dbReference type="EMBL" id="MCL9815766.1"/>
    </source>
</evidence>